<dbReference type="AlphaFoldDB" id="A0A7R9GG64"/>
<evidence type="ECO:0000313" key="4">
    <source>
        <dbReference type="Proteomes" id="UP000678499"/>
    </source>
</evidence>
<keyword evidence="4" id="KW-1185">Reference proteome</keyword>
<feature type="non-terminal residue" evidence="3">
    <location>
        <position position="1"/>
    </location>
</feature>
<name>A0A7R9GG64_9CRUS</name>
<dbReference type="GO" id="GO:0036064">
    <property type="term" value="C:ciliary basal body"/>
    <property type="evidence" value="ECO:0007669"/>
    <property type="project" value="TreeGrafter"/>
</dbReference>
<accession>A0A7R9GG64</accession>
<gene>
    <name evidence="3" type="ORF">NMOB1V02_LOCUS8877</name>
</gene>
<organism evidence="3">
    <name type="scientific">Notodromas monacha</name>
    <dbReference type="NCBI Taxonomy" id="399045"/>
    <lineage>
        <taxon>Eukaryota</taxon>
        <taxon>Metazoa</taxon>
        <taxon>Ecdysozoa</taxon>
        <taxon>Arthropoda</taxon>
        <taxon>Crustacea</taxon>
        <taxon>Oligostraca</taxon>
        <taxon>Ostracoda</taxon>
        <taxon>Podocopa</taxon>
        <taxon>Podocopida</taxon>
        <taxon>Cypridocopina</taxon>
        <taxon>Cypridoidea</taxon>
        <taxon>Cyprididae</taxon>
        <taxon>Notodromas</taxon>
    </lineage>
</organism>
<protein>
    <submittedName>
        <fullName evidence="3">Uncharacterized protein</fullName>
    </submittedName>
</protein>
<dbReference type="OrthoDB" id="312015at2759"/>
<dbReference type="Proteomes" id="UP000678499">
    <property type="component" value="Unassembled WGS sequence"/>
</dbReference>
<feature type="region of interest" description="Disordered" evidence="2">
    <location>
        <begin position="181"/>
        <end position="211"/>
    </location>
</feature>
<evidence type="ECO:0000256" key="1">
    <source>
        <dbReference type="SAM" id="Coils"/>
    </source>
</evidence>
<dbReference type="PANTHER" id="PTHR46507">
    <property type="entry name" value="AFADIN- AND ALPHA-ACTININ-BINDING PROTEIN"/>
    <property type="match status" value="1"/>
</dbReference>
<evidence type="ECO:0000313" key="3">
    <source>
        <dbReference type="EMBL" id="CAD7281226.1"/>
    </source>
</evidence>
<evidence type="ECO:0000256" key="2">
    <source>
        <dbReference type="SAM" id="MobiDB-lite"/>
    </source>
</evidence>
<dbReference type="InterPro" id="IPR052300">
    <property type="entry name" value="Adhesion_Centrosome_assoc"/>
</dbReference>
<dbReference type="GO" id="GO:0034451">
    <property type="term" value="C:centriolar satellite"/>
    <property type="evidence" value="ECO:0007669"/>
    <property type="project" value="TreeGrafter"/>
</dbReference>
<dbReference type="EMBL" id="OA884734">
    <property type="protein sequence ID" value="CAD7281226.1"/>
    <property type="molecule type" value="Genomic_DNA"/>
</dbReference>
<proteinExistence type="predicted"/>
<reference evidence="3" key="1">
    <citation type="submission" date="2020-11" db="EMBL/GenBank/DDBJ databases">
        <authorList>
            <person name="Tran Van P."/>
        </authorList>
    </citation>
    <scope>NUCLEOTIDE SEQUENCE</scope>
</reference>
<feature type="coiled-coil region" evidence="1">
    <location>
        <begin position="32"/>
        <end position="66"/>
    </location>
</feature>
<sequence>RQALLKCNASQRQHRKEQEENKRLQLWLSQHSTQHTHECRRLENEIERLKSKLNQLLTSSRKQNSKDSFKIELLNPLGRVEGNKRLTWKTEAAVLKHEQDFNQYAREKLDNRLKALVAENVEMRRTVTSLHELLVENSVLPASATAGAATNPGTFQLPWNSQQSSGILKDMKAALSPAITPKIKHPEGSPVTGPSGSSEIGSPALHPPEVSSRRNVFLGSGKRQSQGSLLQMDEIKSYLESAVDGRSPGPCEAPSGGLVTHSVPTYERVSSPSDCHMFRKMNELNMNQSSSNSVTFHNVETSNPADKEVTKAEFKVNHRSMETQQNSVDIPGLLRVTVSVTDRNKMTNVGGNKEEVNVNSSEASDEDGDDDDDRGSVIMKENFVP</sequence>
<dbReference type="EMBL" id="CAJPEX010002697">
    <property type="protein sequence ID" value="CAG0921378.1"/>
    <property type="molecule type" value="Genomic_DNA"/>
</dbReference>
<dbReference type="PANTHER" id="PTHR46507:SF4">
    <property type="entry name" value="SSX FAMILY MEMBER 2 INTERACTING PROTEIN"/>
    <property type="match status" value="1"/>
</dbReference>
<feature type="region of interest" description="Disordered" evidence="2">
    <location>
        <begin position="344"/>
        <end position="385"/>
    </location>
</feature>
<keyword evidence="1" id="KW-0175">Coiled coil</keyword>
<dbReference type="GO" id="GO:0035735">
    <property type="term" value="P:intraciliary transport involved in cilium assembly"/>
    <property type="evidence" value="ECO:0007669"/>
    <property type="project" value="TreeGrafter"/>
</dbReference>
<feature type="compositionally biased region" description="Acidic residues" evidence="2">
    <location>
        <begin position="363"/>
        <end position="373"/>
    </location>
</feature>